<keyword evidence="1" id="KW-1133">Transmembrane helix</keyword>
<accession>A0A162JLW7</accession>
<comment type="caution">
    <text evidence="2">The sequence shown here is derived from an EMBL/GenBank/DDBJ whole genome shotgun (WGS) entry which is preliminary data.</text>
</comment>
<keyword evidence="1" id="KW-0472">Membrane</keyword>
<dbReference type="OrthoDB" id="4866090at2759"/>
<feature type="transmembrane region" description="Helical" evidence="1">
    <location>
        <begin position="20"/>
        <end position="40"/>
    </location>
</feature>
<feature type="transmembrane region" description="Helical" evidence="1">
    <location>
        <begin position="101"/>
        <end position="124"/>
    </location>
</feature>
<dbReference type="AlphaFoldDB" id="A0A162JLW7"/>
<evidence type="ECO:0000313" key="2">
    <source>
        <dbReference type="EMBL" id="OAA43933.1"/>
    </source>
</evidence>
<dbReference type="EMBL" id="AZHA01000011">
    <property type="protein sequence ID" value="OAA43933.1"/>
    <property type="molecule type" value="Genomic_DNA"/>
</dbReference>
<dbReference type="Proteomes" id="UP000076863">
    <property type="component" value="Unassembled WGS sequence"/>
</dbReference>
<keyword evidence="1" id="KW-0812">Transmembrane</keyword>
<evidence type="ECO:0000313" key="3">
    <source>
        <dbReference type="Proteomes" id="UP000076863"/>
    </source>
</evidence>
<evidence type="ECO:0000256" key="1">
    <source>
        <dbReference type="SAM" id="Phobius"/>
    </source>
</evidence>
<protein>
    <submittedName>
        <fullName evidence="2">Uncharacterized protein</fullName>
    </submittedName>
</protein>
<feature type="transmembrane region" description="Helical" evidence="1">
    <location>
        <begin position="60"/>
        <end position="80"/>
    </location>
</feature>
<proteinExistence type="predicted"/>
<name>A0A162JLW7_9HYPO</name>
<sequence>MPLQHVETLRRRWPILHRTAGYAILSLSLVLSMSGYWFFISKTAYTHDNVFHMHTLKGIGPIRWPTFELTLWVLAPFYWLTTYKAAVTARAKNFVQHRKWAVLHTICASFISVERVTLSLLYGIGYALSLLPQDKVHEFFGVGHTAQDMYEAELGVFAFANTLSYAVILSWLAVECGRAGYLDSVKGYLSSRVNDATVAKKVQ</sequence>
<feature type="transmembrane region" description="Helical" evidence="1">
    <location>
        <begin position="154"/>
        <end position="174"/>
    </location>
</feature>
<gene>
    <name evidence="2" type="ORF">BBO_04289</name>
</gene>
<organism evidence="2 3">
    <name type="scientific">Beauveria brongniartii RCEF 3172</name>
    <dbReference type="NCBI Taxonomy" id="1081107"/>
    <lineage>
        <taxon>Eukaryota</taxon>
        <taxon>Fungi</taxon>
        <taxon>Dikarya</taxon>
        <taxon>Ascomycota</taxon>
        <taxon>Pezizomycotina</taxon>
        <taxon>Sordariomycetes</taxon>
        <taxon>Hypocreomycetidae</taxon>
        <taxon>Hypocreales</taxon>
        <taxon>Cordycipitaceae</taxon>
        <taxon>Beauveria</taxon>
        <taxon>Beauveria brongniartii</taxon>
    </lineage>
</organism>
<keyword evidence="3" id="KW-1185">Reference proteome</keyword>
<reference evidence="2 3" key="1">
    <citation type="journal article" date="2016" name="Genome Biol. Evol.">
        <title>Divergent and convergent evolution of fungal pathogenicity.</title>
        <authorList>
            <person name="Shang Y."/>
            <person name="Xiao G."/>
            <person name="Zheng P."/>
            <person name="Cen K."/>
            <person name="Zhan S."/>
            <person name="Wang C."/>
        </authorList>
    </citation>
    <scope>NUCLEOTIDE SEQUENCE [LARGE SCALE GENOMIC DNA]</scope>
    <source>
        <strain evidence="2 3">RCEF 3172</strain>
    </source>
</reference>